<reference evidence="3 4" key="1">
    <citation type="journal article" date="2018" name="New Phytol.">
        <title>Comparative genomics and transcriptomics depict ericoid mycorrhizal fungi as versatile saprotrophs and plant mutualists.</title>
        <authorList>
            <person name="Martino E."/>
            <person name="Morin E."/>
            <person name="Grelet G.A."/>
            <person name="Kuo A."/>
            <person name="Kohler A."/>
            <person name="Daghino S."/>
            <person name="Barry K.W."/>
            <person name="Cichocki N."/>
            <person name="Clum A."/>
            <person name="Dockter R.B."/>
            <person name="Hainaut M."/>
            <person name="Kuo R.C."/>
            <person name="LaButti K."/>
            <person name="Lindahl B.D."/>
            <person name="Lindquist E.A."/>
            <person name="Lipzen A."/>
            <person name="Khouja H.R."/>
            <person name="Magnuson J."/>
            <person name="Murat C."/>
            <person name="Ohm R.A."/>
            <person name="Singer S.W."/>
            <person name="Spatafora J.W."/>
            <person name="Wang M."/>
            <person name="Veneault-Fourrey C."/>
            <person name="Henrissat B."/>
            <person name="Grigoriev I.V."/>
            <person name="Martin F.M."/>
            <person name="Perotto S."/>
        </authorList>
    </citation>
    <scope>NUCLEOTIDE SEQUENCE [LARGE SCALE GENOMIC DNA]</scope>
    <source>
        <strain evidence="3 4">ATCC 22711</strain>
    </source>
</reference>
<evidence type="ECO:0008006" key="5">
    <source>
        <dbReference type="Google" id="ProtNLM"/>
    </source>
</evidence>
<evidence type="ECO:0000313" key="3">
    <source>
        <dbReference type="EMBL" id="PSS24993.1"/>
    </source>
</evidence>
<name>A0A2T3B9J5_AMORE</name>
<evidence type="ECO:0000256" key="1">
    <source>
        <dbReference type="SAM" id="MobiDB-lite"/>
    </source>
</evidence>
<feature type="compositionally biased region" description="Low complexity" evidence="1">
    <location>
        <begin position="61"/>
        <end position="70"/>
    </location>
</feature>
<feature type="region of interest" description="Disordered" evidence="1">
    <location>
        <begin position="55"/>
        <end position="96"/>
    </location>
</feature>
<feature type="chain" id="PRO_5015505604" description="Secreted protein" evidence="2">
    <location>
        <begin position="19"/>
        <end position="96"/>
    </location>
</feature>
<gene>
    <name evidence="3" type="ORF">M430DRAFT_15746</name>
</gene>
<feature type="compositionally biased region" description="Basic and acidic residues" evidence="1">
    <location>
        <begin position="78"/>
        <end position="89"/>
    </location>
</feature>
<dbReference type="GeneID" id="36571395"/>
<accession>A0A2T3B9J5</accession>
<keyword evidence="4" id="KW-1185">Reference proteome</keyword>
<evidence type="ECO:0000256" key="2">
    <source>
        <dbReference type="SAM" id="SignalP"/>
    </source>
</evidence>
<dbReference type="EMBL" id="KZ679007">
    <property type="protein sequence ID" value="PSS24993.1"/>
    <property type="molecule type" value="Genomic_DNA"/>
</dbReference>
<evidence type="ECO:0000313" key="4">
    <source>
        <dbReference type="Proteomes" id="UP000241818"/>
    </source>
</evidence>
<dbReference type="RefSeq" id="XP_024723592.1">
    <property type="nucleotide sequence ID" value="XM_024863314.1"/>
</dbReference>
<dbReference type="Proteomes" id="UP000241818">
    <property type="component" value="Unassembled WGS sequence"/>
</dbReference>
<dbReference type="AlphaFoldDB" id="A0A2T3B9J5"/>
<keyword evidence="2" id="KW-0732">Signal</keyword>
<sequence length="96" mass="10166">MLWCFLASGGLSAPAWWGETTTSLENGYSTSRSVLPSKEPWASPSGLVRSDFGLSEVPNRSSSFSSLSSSQHVPALGLDRDSGDGKETSVMDVLIV</sequence>
<proteinExistence type="predicted"/>
<protein>
    <recommendedName>
        <fullName evidence="5">Secreted protein</fullName>
    </recommendedName>
</protein>
<organism evidence="3 4">
    <name type="scientific">Amorphotheca resinae ATCC 22711</name>
    <dbReference type="NCBI Taxonomy" id="857342"/>
    <lineage>
        <taxon>Eukaryota</taxon>
        <taxon>Fungi</taxon>
        <taxon>Dikarya</taxon>
        <taxon>Ascomycota</taxon>
        <taxon>Pezizomycotina</taxon>
        <taxon>Leotiomycetes</taxon>
        <taxon>Helotiales</taxon>
        <taxon>Amorphothecaceae</taxon>
        <taxon>Amorphotheca</taxon>
    </lineage>
</organism>
<feature type="signal peptide" evidence="2">
    <location>
        <begin position="1"/>
        <end position="18"/>
    </location>
</feature>
<dbReference type="InParanoid" id="A0A2T3B9J5"/>